<feature type="region of interest" description="Disordered" evidence="1">
    <location>
        <begin position="101"/>
        <end position="224"/>
    </location>
</feature>
<reference evidence="2" key="1">
    <citation type="journal article" date="2020" name="Stud. Mycol.">
        <title>101 Dothideomycetes genomes: a test case for predicting lifestyles and emergence of pathogens.</title>
        <authorList>
            <person name="Haridas S."/>
            <person name="Albert R."/>
            <person name="Binder M."/>
            <person name="Bloem J."/>
            <person name="Labutti K."/>
            <person name="Salamov A."/>
            <person name="Andreopoulos B."/>
            <person name="Baker S."/>
            <person name="Barry K."/>
            <person name="Bills G."/>
            <person name="Bluhm B."/>
            <person name="Cannon C."/>
            <person name="Castanera R."/>
            <person name="Culley D."/>
            <person name="Daum C."/>
            <person name="Ezra D."/>
            <person name="Gonzalez J."/>
            <person name="Henrissat B."/>
            <person name="Kuo A."/>
            <person name="Liang C."/>
            <person name="Lipzen A."/>
            <person name="Lutzoni F."/>
            <person name="Magnuson J."/>
            <person name="Mondo S."/>
            <person name="Nolan M."/>
            <person name="Ohm R."/>
            <person name="Pangilinan J."/>
            <person name="Park H.-J."/>
            <person name="Ramirez L."/>
            <person name="Alfaro M."/>
            <person name="Sun H."/>
            <person name="Tritt A."/>
            <person name="Yoshinaga Y."/>
            <person name="Zwiers L.-H."/>
            <person name="Turgeon B."/>
            <person name="Goodwin S."/>
            <person name="Spatafora J."/>
            <person name="Crous P."/>
            <person name="Grigoriev I."/>
        </authorList>
    </citation>
    <scope>NUCLEOTIDE SEQUENCE</scope>
    <source>
        <strain evidence="2">CBS 113389</strain>
    </source>
</reference>
<dbReference type="GeneID" id="54477921"/>
<evidence type="ECO:0000313" key="3">
    <source>
        <dbReference type="Proteomes" id="UP000799767"/>
    </source>
</evidence>
<dbReference type="Proteomes" id="UP000799767">
    <property type="component" value="Unassembled WGS sequence"/>
</dbReference>
<evidence type="ECO:0000313" key="2">
    <source>
        <dbReference type="EMBL" id="KAF2484102.1"/>
    </source>
</evidence>
<dbReference type="AlphaFoldDB" id="A0A6A6PVP4"/>
<dbReference type="RefSeq" id="XP_033590672.1">
    <property type="nucleotide sequence ID" value="XM_033736919.1"/>
</dbReference>
<dbReference type="EMBL" id="MU001634">
    <property type="protein sequence ID" value="KAF2484102.1"/>
    <property type="molecule type" value="Genomic_DNA"/>
</dbReference>
<name>A0A6A6PVP4_9PEZI</name>
<accession>A0A6A6PVP4</accession>
<evidence type="ECO:0000256" key="1">
    <source>
        <dbReference type="SAM" id="MobiDB-lite"/>
    </source>
</evidence>
<feature type="compositionally biased region" description="Polar residues" evidence="1">
    <location>
        <begin position="56"/>
        <end position="65"/>
    </location>
</feature>
<feature type="region of interest" description="Disordered" evidence="1">
    <location>
        <begin position="1"/>
        <end position="65"/>
    </location>
</feature>
<dbReference type="OrthoDB" id="5383057at2759"/>
<proteinExistence type="predicted"/>
<sequence>MASGEGQKVTTDPQTLADPKTENPGLVTSDSLAAESVNEGGSFAATSDSRGPMAQPSYSSNAATTDVSNARILDSAPDAEARQASEAWNEAAILNANIDGKRDKDLGIGPTWNTPGPKTVNPDQREARYGTGNAAPAPGYVAYSSQVSDGDGAPKQVPKGEGLTEGGFNSEAPNASYNTNIGGGNDPGRRALGEIEEQNAGGSGPREGQISGMKQFGDLDETSA</sequence>
<gene>
    <name evidence="2" type="ORF">BDY17DRAFT_322976</name>
</gene>
<feature type="compositionally biased region" description="Polar residues" evidence="1">
    <location>
        <begin position="171"/>
        <end position="180"/>
    </location>
</feature>
<keyword evidence="3" id="KW-1185">Reference proteome</keyword>
<protein>
    <submittedName>
        <fullName evidence="2">Uncharacterized protein</fullName>
    </submittedName>
</protein>
<organism evidence="2 3">
    <name type="scientific">Neohortaea acidophila</name>
    <dbReference type="NCBI Taxonomy" id="245834"/>
    <lineage>
        <taxon>Eukaryota</taxon>
        <taxon>Fungi</taxon>
        <taxon>Dikarya</taxon>
        <taxon>Ascomycota</taxon>
        <taxon>Pezizomycotina</taxon>
        <taxon>Dothideomycetes</taxon>
        <taxon>Dothideomycetidae</taxon>
        <taxon>Mycosphaerellales</taxon>
        <taxon>Teratosphaeriaceae</taxon>
        <taxon>Neohortaea</taxon>
    </lineage>
</organism>